<comment type="caution">
    <text evidence="4">The sequence shown here is derived from an EMBL/GenBank/DDBJ whole genome shotgun (WGS) entry which is preliminary data.</text>
</comment>
<keyword evidence="2" id="KW-0418">Kinase</keyword>
<organism evidence="4 5">
    <name type="scientific">Bifidobacterium aquikefiri</name>
    <dbReference type="NCBI Taxonomy" id="1653207"/>
    <lineage>
        <taxon>Bacteria</taxon>
        <taxon>Bacillati</taxon>
        <taxon>Actinomycetota</taxon>
        <taxon>Actinomycetes</taxon>
        <taxon>Bifidobacteriales</taxon>
        <taxon>Bifidobacteriaceae</taxon>
        <taxon>Bifidobacterium</taxon>
    </lineage>
</organism>
<dbReference type="PANTHER" id="PTHR10584">
    <property type="entry name" value="SUGAR KINASE"/>
    <property type="match status" value="1"/>
</dbReference>
<dbReference type="SUPFAM" id="SSF53613">
    <property type="entry name" value="Ribokinase-like"/>
    <property type="match status" value="1"/>
</dbReference>
<evidence type="ECO:0000313" key="5">
    <source>
        <dbReference type="Proteomes" id="UP000216451"/>
    </source>
</evidence>
<keyword evidence="5" id="KW-1185">Reference proteome</keyword>
<dbReference type="RefSeq" id="WP_158215659.1">
    <property type="nucleotide sequence ID" value="NZ_JBDNSG010000005.1"/>
</dbReference>
<proteinExistence type="predicted"/>
<dbReference type="Proteomes" id="UP000216451">
    <property type="component" value="Unassembled WGS sequence"/>
</dbReference>
<sequence>MDILGIGGVALDTIQVVDHLPIRDGFSTVLSTHRTLGGSGVNVLVQAQKLGAQTASISKVSNDDDSRRIIDFLVRDGIDVRGVISDTHGYPAPHCLIYVDGDGEKCLILDGGEGMPALNEEEARLELVDETSVLYLDLNPPELSLKAARQAKELGKKVVLNLQEDLQTVLAKGIDTTFIRRFLRYVDVFAPCQASIRPWSGSDDPQEQISFIRQFFAGTIVLTLADQGVAACDEDGRTVTLPAFDVAVKDTTGAGDAFIGAFMTQLLIGARPLRDSLLFSSACAAMTCQELGAQSSPDFTQASNFLSTHSLEVTHE</sequence>
<feature type="domain" description="Carbohydrate kinase PfkB" evidence="3">
    <location>
        <begin position="6"/>
        <end position="296"/>
    </location>
</feature>
<evidence type="ECO:0000313" key="4">
    <source>
        <dbReference type="EMBL" id="OZG67228.1"/>
    </source>
</evidence>
<dbReference type="InterPro" id="IPR029056">
    <property type="entry name" value="Ribokinase-like"/>
</dbReference>
<dbReference type="GO" id="GO:0016301">
    <property type="term" value="F:kinase activity"/>
    <property type="evidence" value="ECO:0007669"/>
    <property type="project" value="UniProtKB-KW"/>
</dbReference>
<dbReference type="PROSITE" id="PS00584">
    <property type="entry name" value="PFKB_KINASES_2"/>
    <property type="match status" value="1"/>
</dbReference>
<dbReference type="Pfam" id="PF00294">
    <property type="entry name" value="PfkB"/>
    <property type="match status" value="1"/>
</dbReference>
<gene>
    <name evidence="4" type="ORF">BAQU_1301</name>
</gene>
<protein>
    <submittedName>
        <fullName evidence="4">PfkB domain-containing protein</fullName>
    </submittedName>
</protein>
<dbReference type="InterPro" id="IPR002173">
    <property type="entry name" value="Carboh/pur_kinase_PfkB_CS"/>
</dbReference>
<dbReference type="GeneID" id="98295968"/>
<name>A0A261G738_9BIFI</name>
<dbReference type="Gene3D" id="3.40.1190.20">
    <property type="match status" value="1"/>
</dbReference>
<evidence type="ECO:0000259" key="3">
    <source>
        <dbReference type="Pfam" id="PF00294"/>
    </source>
</evidence>
<evidence type="ECO:0000256" key="1">
    <source>
        <dbReference type="ARBA" id="ARBA00022679"/>
    </source>
</evidence>
<reference evidence="4 5" key="1">
    <citation type="journal article" date="2017" name="BMC Genomics">
        <title>Comparative genomic and phylogenomic analyses of the Bifidobacteriaceae family.</title>
        <authorList>
            <person name="Lugli G.A."/>
            <person name="Milani C."/>
            <person name="Turroni F."/>
            <person name="Duranti S."/>
            <person name="Mancabelli L."/>
            <person name="Mangifesta M."/>
            <person name="Ferrario C."/>
            <person name="Modesto M."/>
            <person name="Mattarelli P."/>
            <person name="Jiri K."/>
            <person name="van Sinderen D."/>
            <person name="Ventura M."/>
        </authorList>
    </citation>
    <scope>NUCLEOTIDE SEQUENCE [LARGE SCALE GENOMIC DNA]</scope>
    <source>
        <strain evidence="4 5">LMG 28769</strain>
    </source>
</reference>
<dbReference type="PANTHER" id="PTHR10584:SF166">
    <property type="entry name" value="RIBOKINASE"/>
    <property type="match status" value="1"/>
</dbReference>
<dbReference type="OrthoDB" id="9775849at2"/>
<evidence type="ECO:0000256" key="2">
    <source>
        <dbReference type="ARBA" id="ARBA00022777"/>
    </source>
</evidence>
<dbReference type="AlphaFoldDB" id="A0A261G738"/>
<dbReference type="EMBL" id="MWXA01000005">
    <property type="protein sequence ID" value="OZG67228.1"/>
    <property type="molecule type" value="Genomic_DNA"/>
</dbReference>
<dbReference type="InterPro" id="IPR011611">
    <property type="entry name" value="PfkB_dom"/>
</dbReference>
<keyword evidence="1" id="KW-0808">Transferase</keyword>
<accession>A0A261G738</accession>